<name>A0A3N0C2R4_9MICC</name>
<sequence length="70" mass="7692">MIRRHLIADDPWPEHSRLDRQDGLPATARFERPARVQHAEETAPAGSSQDQADAAFPAGETTDVAVSRSK</sequence>
<proteinExistence type="predicted"/>
<dbReference type="AlphaFoldDB" id="A0A3N0C2R4"/>
<organism evidence="2 3">
    <name type="scientific">Arthrobacter oryzae</name>
    <dbReference type="NCBI Taxonomy" id="409290"/>
    <lineage>
        <taxon>Bacteria</taxon>
        <taxon>Bacillati</taxon>
        <taxon>Actinomycetota</taxon>
        <taxon>Actinomycetes</taxon>
        <taxon>Micrococcales</taxon>
        <taxon>Micrococcaceae</taxon>
        <taxon>Arthrobacter</taxon>
    </lineage>
</organism>
<feature type="region of interest" description="Disordered" evidence="1">
    <location>
        <begin position="1"/>
        <end position="70"/>
    </location>
</feature>
<dbReference type="Proteomes" id="UP000273807">
    <property type="component" value="Unassembled WGS sequence"/>
</dbReference>
<feature type="compositionally biased region" description="Basic and acidic residues" evidence="1">
    <location>
        <begin position="1"/>
        <end position="22"/>
    </location>
</feature>
<evidence type="ECO:0000313" key="2">
    <source>
        <dbReference type="EMBL" id="RNL56727.1"/>
    </source>
</evidence>
<accession>A0A3N0C2R4</accession>
<comment type="caution">
    <text evidence="2">The sequence shown here is derived from an EMBL/GenBank/DDBJ whole genome shotgun (WGS) entry which is preliminary data.</text>
</comment>
<feature type="compositionally biased region" description="Basic and acidic residues" evidence="1">
    <location>
        <begin position="29"/>
        <end position="41"/>
    </location>
</feature>
<evidence type="ECO:0000256" key="1">
    <source>
        <dbReference type="SAM" id="MobiDB-lite"/>
    </source>
</evidence>
<reference evidence="2 3" key="1">
    <citation type="submission" date="2018-10" db="EMBL/GenBank/DDBJ databases">
        <title>Genome sequencing of Arthrobacter oryzae TNB02.</title>
        <authorList>
            <person name="Cho Y.-J."/>
            <person name="Cho A."/>
            <person name="Kim O.-S."/>
        </authorList>
    </citation>
    <scope>NUCLEOTIDE SEQUENCE [LARGE SCALE GENOMIC DNA]</scope>
    <source>
        <strain evidence="2 3">TNB02</strain>
    </source>
</reference>
<gene>
    <name evidence="2" type="ORF">D7003_08500</name>
</gene>
<keyword evidence="3" id="KW-1185">Reference proteome</keyword>
<evidence type="ECO:0000313" key="3">
    <source>
        <dbReference type="Proteomes" id="UP000273807"/>
    </source>
</evidence>
<dbReference type="EMBL" id="RBED01000085">
    <property type="protein sequence ID" value="RNL56727.1"/>
    <property type="molecule type" value="Genomic_DNA"/>
</dbReference>
<protein>
    <submittedName>
        <fullName evidence="2">Uncharacterized protein</fullName>
    </submittedName>
</protein>